<dbReference type="AlphaFoldDB" id="A0A0C3L7T0"/>
<evidence type="ECO:0000313" key="2">
    <source>
        <dbReference type="Proteomes" id="UP000054248"/>
    </source>
</evidence>
<keyword evidence="2" id="KW-1185">Reference proteome</keyword>
<protein>
    <submittedName>
        <fullName evidence="1">Uncharacterized protein</fullName>
    </submittedName>
</protein>
<dbReference type="HOGENOM" id="CLU_2293778_0_0_1"/>
<accession>A0A0C3L7T0</accession>
<sequence length="101" mass="11291">MVAQQEAEVFLAQQQDFTATLLVIFIYLSLFPAKPAKVCTGFGGSHNLTNVWHAGFDVRLTRISKRDRSGSPARIVWALVQLTTYALPFERLQDTTRCSSS</sequence>
<reference evidence="2" key="2">
    <citation type="submission" date="2015-01" db="EMBL/GenBank/DDBJ databases">
        <title>Evolutionary Origins and Diversification of the Mycorrhizal Mutualists.</title>
        <authorList>
            <consortium name="DOE Joint Genome Institute"/>
            <consortium name="Mycorrhizal Genomics Consortium"/>
            <person name="Kohler A."/>
            <person name="Kuo A."/>
            <person name="Nagy L.G."/>
            <person name="Floudas D."/>
            <person name="Copeland A."/>
            <person name="Barry K.W."/>
            <person name="Cichocki N."/>
            <person name="Veneault-Fourrey C."/>
            <person name="LaButti K."/>
            <person name="Lindquist E.A."/>
            <person name="Lipzen A."/>
            <person name="Lundell T."/>
            <person name="Morin E."/>
            <person name="Murat C."/>
            <person name="Riley R."/>
            <person name="Ohm R."/>
            <person name="Sun H."/>
            <person name="Tunlid A."/>
            <person name="Henrissat B."/>
            <person name="Grigoriev I.V."/>
            <person name="Hibbett D.S."/>
            <person name="Martin F."/>
        </authorList>
    </citation>
    <scope>NUCLEOTIDE SEQUENCE [LARGE SCALE GENOMIC DNA]</scope>
    <source>
        <strain evidence="2">MUT 4182</strain>
    </source>
</reference>
<name>A0A0C3L7T0_9AGAM</name>
<reference evidence="1 2" key="1">
    <citation type="submission" date="2014-04" db="EMBL/GenBank/DDBJ databases">
        <authorList>
            <consortium name="DOE Joint Genome Institute"/>
            <person name="Kuo A."/>
            <person name="Girlanda M."/>
            <person name="Perotto S."/>
            <person name="Kohler A."/>
            <person name="Nagy L.G."/>
            <person name="Floudas D."/>
            <person name="Copeland A."/>
            <person name="Barry K.W."/>
            <person name="Cichocki N."/>
            <person name="Veneault-Fourrey C."/>
            <person name="LaButti K."/>
            <person name="Lindquist E.A."/>
            <person name="Lipzen A."/>
            <person name="Lundell T."/>
            <person name="Morin E."/>
            <person name="Murat C."/>
            <person name="Sun H."/>
            <person name="Tunlid A."/>
            <person name="Henrissat B."/>
            <person name="Grigoriev I.V."/>
            <person name="Hibbett D.S."/>
            <person name="Martin F."/>
            <person name="Nordberg H.P."/>
            <person name="Cantor M.N."/>
            <person name="Hua S.X."/>
        </authorList>
    </citation>
    <scope>NUCLEOTIDE SEQUENCE [LARGE SCALE GENOMIC DNA]</scope>
    <source>
        <strain evidence="1 2">MUT 4182</strain>
    </source>
</reference>
<dbReference type="EMBL" id="KN823366">
    <property type="protein sequence ID" value="KIO17582.1"/>
    <property type="molecule type" value="Genomic_DNA"/>
</dbReference>
<gene>
    <name evidence="1" type="ORF">M407DRAFT_32749</name>
</gene>
<organism evidence="1 2">
    <name type="scientific">Tulasnella calospora MUT 4182</name>
    <dbReference type="NCBI Taxonomy" id="1051891"/>
    <lineage>
        <taxon>Eukaryota</taxon>
        <taxon>Fungi</taxon>
        <taxon>Dikarya</taxon>
        <taxon>Basidiomycota</taxon>
        <taxon>Agaricomycotina</taxon>
        <taxon>Agaricomycetes</taxon>
        <taxon>Cantharellales</taxon>
        <taxon>Tulasnellaceae</taxon>
        <taxon>Tulasnella</taxon>
    </lineage>
</organism>
<proteinExistence type="predicted"/>
<dbReference type="Proteomes" id="UP000054248">
    <property type="component" value="Unassembled WGS sequence"/>
</dbReference>
<evidence type="ECO:0000313" key="1">
    <source>
        <dbReference type="EMBL" id="KIO17582.1"/>
    </source>
</evidence>